<dbReference type="Proteomes" id="UP000484885">
    <property type="component" value="Unassembled WGS sequence"/>
</dbReference>
<proteinExistence type="predicted"/>
<accession>A0A845VEM8</accession>
<name>A0A845VEM8_9GAMM</name>
<dbReference type="AlphaFoldDB" id="A0A845VEM8"/>
<keyword evidence="1" id="KW-0812">Transmembrane</keyword>
<dbReference type="CDD" id="cd02947">
    <property type="entry name" value="TRX_family"/>
    <property type="match status" value="1"/>
</dbReference>
<keyword evidence="1" id="KW-0472">Membrane</keyword>
<evidence type="ECO:0000313" key="2">
    <source>
        <dbReference type="EMBL" id="NDY95699.1"/>
    </source>
</evidence>
<feature type="transmembrane region" description="Helical" evidence="1">
    <location>
        <begin position="202"/>
        <end position="219"/>
    </location>
</feature>
<feature type="transmembrane region" description="Helical" evidence="1">
    <location>
        <begin position="336"/>
        <end position="355"/>
    </location>
</feature>
<dbReference type="InterPro" id="IPR036249">
    <property type="entry name" value="Thioredoxin-like_sf"/>
</dbReference>
<feature type="transmembrane region" description="Helical" evidence="1">
    <location>
        <begin position="296"/>
        <end position="324"/>
    </location>
</feature>
<reference evidence="2 3" key="1">
    <citation type="submission" date="2020-02" db="EMBL/GenBank/DDBJ databases">
        <authorList>
            <person name="Zhang X.-Y."/>
        </authorList>
    </citation>
    <scope>NUCLEOTIDE SEQUENCE [LARGE SCALE GENOMIC DNA]</scope>
    <source>
        <strain evidence="2 3">C33</strain>
    </source>
</reference>
<sequence>MYVFMSETCPHCQAQKPFLERLDEEHERLEVVHMEVMTSDEHHDLLRAMATAHEVRPGSVPMIFLGGEVWVGDSGQIRDEIEATVEQCLASDCPDPRQMAMEVAQEGEQAPAEALIRLPLIGAIDLAVQPLMVSTLMIAFVDGFNPCSIWILTILLALVLHSGSRGRVLLVGLTFLFTTAAIYGAFIAGVFSVLAYAAYLPWVYWIVALFALVFGLVNIKDYFWFKRGFSFTIDDKHKPGIFKGFRELMVNGRSPLALMGATIVMASGIALIELPCTAGFPVIWSGLVNANDVSGMAFIGLLAVYLLIYLLIELVIFGVAVVKLRIDRFQEGHGRILKLIGGVIMIALAVVLLAAPELMSGIGSSMGVFLGAFAVTGLIVLLHRQVLPRLGIRIGDGW</sequence>
<evidence type="ECO:0000313" key="3">
    <source>
        <dbReference type="Proteomes" id="UP000484885"/>
    </source>
</evidence>
<protein>
    <submittedName>
        <fullName evidence="2">Thioredoxin family protein</fullName>
    </submittedName>
</protein>
<feature type="transmembrane region" description="Helical" evidence="1">
    <location>
        <begin position="256"/>
        <end position="284"/>
    </location>
</feature>
<comment type="caution">
    <text evidence="2">The sequence shown here is derived from an EMBL/GenBank/DDBJ whole genome shotgun (WGS) entry which is preliminary data.</text>
</comment>
<feature type="transmembrane region" description="Helical" evidence="1">
    <location>
        <begin position="361"/>
        <end position="383"/>
    </location>
</feature>
<dbReference type="SUPFAM" id="SSF52833">
    <property type="entry name" value="Thioredoxin-like"/>
    <property type="match status" value="1"/>
</dbReference>
<keyword evidence="1" id="KW-1133">Transmembrane helix</keyword>
<feature type="transmembrane region" description="Helical" evidence="1">
    <location>
        <begin position="136"/>
        <end position="161"/>
    </location>
</feature>
<dbReference type="Gene3D" id="3.40.30.10">
    <property type="entry name" value="Glutaredoxin"/>
    <property type="match status" value="1"/>
</dbReference>
<feature type="transmembrane region" description="Helical" evidence="1">
    <location>
        <begin position="168"/>
        <end position="196"/>
    </location>
</feature>
<organism evidence="2 3">
    <name type="scientific">Wenzhouxiangella limi</name>
    <dbReference type="NCBI Taxonomy" id="2707351"/>
    <lineage>
        <taxon>Bacteria</taxon>
        <taxon>Pseudomonadati</taxon>
        <taxon>Pseudomonadota</taxon>
        <taxon>Gammaproteobacteria</taxon>
        <taxon>Chromatiales</taxon>
        <taxon>Wenzhouxiangellaceae</taxon>
        <taxon>Wenzhouxiangella</taxon>
    </lineage>
</organism>
<evidence type="ECO:0000256" key="1">
    <source>
        <dbReference type="SAM" id="Phobius"/>
    </source>
</evidence>
<dbReference type="PROSITE" id="PS51354">
    <property type="entry name" value="GLUTAREDOXIN_2"/>
    <property type="match status" value="1"/>
</dbReference>
<gene>
    <name evidence="2" type="ORF">G3I74_08170</name>
</gene>
<keyword evidence="3" id="KW-1185">Reference proteome</keyword>
<dbReference type="EMBL" id="JAAGSC010000040">
    <property type="protein sequence ID" value="NDY95699.1"/>
    <property type="molecule type" value="Genomic_DNA"/>
</dbReference>